<accession>A0ACC2MVR6</accession>
<gene>
    <name evidence="1" type="ORF">MRB53_002045</name>
</gene>
<evidence type="ECO:0000313" key="2">
    <source>
        <dbReference type="Proteomes" id="UP001234297"/>
    </source>
</evidence>
<proteinExistence type="predicted"/>
<comment type="caution">
    <text evidence="1">The sequence shown here is derived from an EMBL/GenBank/DDBJ whole genome shotgun (WGS) entry which is preliminary data.</text>
</comment>
<protein>
    <submittedName>
        <fullName evidence="1">Uncharacterized protein</fullName>
    </submittedName>
</protein>
<reference evidence="1 2" key="1">
    <citation type="journal article" date="2022" name="Hortic Res">
        <title>A haplotype resolved chromosomal level avocado genome allows analysis of novel avocado genes.</title>
        <authorList>
            <person name="Nath O."/>
            <person name="Fletcher S.J."/>
            <person name="Hayward A."/>
            <person name="Shaw L.M."/>
            <person name="Masouleh A.K."/>
            <person name="Furtado A."/>
            <person name="Henry R.J."/>
            <person name="Mitter N."/>
        </authorList>
    </citation>
    <scope>NUCLEOTIDE SEQUENCE [LARGE SCALE GENOMIC DNA]</scope>
    <source>
        <strain evidence="2">cv. Hass</strain>
    </source>
</reference>
<dbReference type="EMBL" id="CM056809">
    <property type="protein sequence ID" value="KAJ8649022.1"/>
    <property type="molecule type" value="Genomic_DNA"/>
</dbReference>
<dbReference type="Proteomes" id="UP001234297">
    <property type="component" value="Chromosome 1"/>
</dbReference>
<evidence type="ECO:0000313" key="1">
    <source>
        <dbReference type="EMBL" id="KAJ8649022.1"/>
    </source>
</evidence>
<name>A0ACC2MVR6_PERAE</name>
<organism evidence="1 2">
    <name type="scientific">Persea americana</name>
    <name type="common">Avocado</name>
    <dbReference type="NCBI Taxonomy" id="3435"/>
    <lineage>
        <taxon>Eukaryota</taxon>
        <taxon>Viridiplantae</taxon>
        <taxon>Streptophyta</taxon>
        <taxon>Embryophyta</taxon>
        <taxon>Tracheophyta</taxon>
        <taxon>Spermatophyta</taxon>
        <taxon>Magnoliopsida</taxon>
        <taxon>Magnoliidae</taxon>
        <taxon>Laurales</taxon>
        <taxon>Lauraceae</taxon>
        <taxon>Persea</taxon>
    </lineage>
</organism>
<sequence>MGKRKEERVGCFLLEGYGSIKGMDAGQGILHSCRYEGPRTVESLTEIKISFSIKEILTPFVVVHHHVSCLKQIMGPIFTEWSAVANCIIAAEHYIDLDAILLSIAEVGLP</sequence>
<keyword evidence="2" id="KW-1185">Reference proteome</keyword>